<dbReference type="SMART" id="SM00387">
    <property type="entry name" value="HATPase_c"/>
    <property type="match status" value="1"/>
</dbReference>
<dbReference type="SUPFAM" id="SSF55874">
    <property type="entry name" value="ATPase domain of HSP90 chaperone/DNA topoisomerase II/histidine kinase"/>
    <property type="match status" value="1"/>
</dbReference>
<dbReference type="PROSITE" id="PS50109">
    <property type="entry name" value="HIS_KIN"/>
    <property type="match status" value="1"/>
</dbReference>
<evidence type="ECO:0000256" key="10">
    <source>
        <dbReference type="ARBA" id="ARBA00023136"/>
    </source>
</evidence>
<protein>
    <recommendedName>
        <fullName evidence="3">histidine kinase</fullName>
        <ecNumber evidence="3">2.7.13.3</ecNumber>
    </recommendedName>
</protein>
<organism evidence="15 16">
    <name type="scientific">Streptomyces lannensis</name>
    <dbReference type="NCBI Taxonomy" id="766498"/>
    <lineage>
        <taxon>Bacteria</taxon>
        <taxon>Bacillati</taxon>
        <taxon>Actinomycetota</taxon>
        <taxon>Actinomycetes</taxon>
        <taxon>Kitasatosporales</taxon>
        <taxon>Streptomycetaceae</taxon>
        <taxon>Streptomyces</taxon>
    </lineage>
</organism>
<keyword evidence="16" id="KW-1185">Reference proteome</keyword>
<dbReference type="Gene3D" id="3.30.565.10">
    <property type="entry name" value="Histidine kinase-like ATPase, C-terminal domain"/>
    <property type="match status" value="1"/>
</dbReference>
<keyword evidence="6 12" id="KW-0812">Transmembrane</keyword>
<dbReference type="InterPro" id="IPR005467">
    <property type="entry name" value="His_kinase_dom"/>
</dbReference>
<dbReference type="SUPFAM" id="SSF47384">
    <property type="entry name" value="Homodimeric domain of signal transducing histidine kinase"/>
    <property type="match status" value="1"/>
</dbReference>
<comment type="catalytic activity">
    <reaction evidence="1">
        <text>ATP + protein L-histidine = ADP + protein N-phospho-L-histidine.</text>
        <dbReference type="EC" id="2.7.13.3"/>
    </reaction>
</comment>
<dbReference type="InterPro" id="IPR036097">
    <property type="entry name" value="HisK_dim/P_sf"/>
</dbReference>
<dbReference type="CDD" id="cd00082">
    <property type="entry name" value="HisKA"/>
    <property type="match status" value="1"/>
</dbReference>
<evidence type="ECO:0000256" key="8">
    <source>
        <dbReference type="ARBA" id="ARBA00022989"/>
    </source>
</evidence>
<evidence type="ECO:0000256" key="11">
    <source>
        <dbReference type="SAM" id="MobiDB-lite"/>
    </source>
</evidence>
<evidence type="ECO:0000259" key="13">
    <source>
        <dbReference type="PROSITE" id="PS50109"/>
    </source>
</evidence>
<keyword evidence="10 12" id="KW-0472">Membrane</keyword>
<evidence type="ECO:0000256" key="4">
    <source>
        <dbReference type="ARBA" id="ARBA00022553"/>
    </source>
</evidence>
<feature type="domain" description="Histidine kinase" evidence="13">
    <location>
        <begin position="252"/>
        <end position="464"/>
    </location>
</feature>
<evidence type="ECO:0000259" key="14">
    <source>
        <dbReference type="PROSITE" id="PS50885"/>
    </source>
</evidence>
<dbReference type="EC" id="2.7.13.3" evidence="3"/>
<proteinExistence type="predicted"/>
<keyword evidence="15" id="KW-0547">Nucleotide-binding</keyword>
<dbReference type="InterPro" id="IPR003660">
    <property type="entry name" value="HAMP_dom"/>
</dbReference>
<evidence type="ECO:0000256" key="2">
    <source>
        <dbReference type="ARBA" id="ARBA00004236"/>
    </source>
</evidence>
<keyword evidence="8 12" id="KW-1133">Transmembrane helix</keyword>
<evidence type="ECO:0000313" key="15">
    <source>
        <dbReference type="EMBL" id="GAA3883814.1"/>
    </source>
</evidence>
<dbReference type="Proteomes" id="UP001501563">
    <property type="component" value="Unassembled WGS sequence"/>
</dbReference>
<dbReference type="RefSeq" id="WP_345552292.1">
    <property type="nucleotide sequence ID" value="NZ_BAAAZA010000019.1"/>
</dbReference>
<feature type="region of interest" description="Disordered" evidence="11">
    <location>
        <begin position="460"/>
        <end position="481"/>
    </location>
</feature>
<feature type="transmembrane region" description="Helical" evidence="12">
    <location>
        <begin position="167"/>
        <end position="189"/>
    </location>
</feature>
<comment type="subcellular location">
    <subcellularLocation>
        <location evidence="2">Cell membrane</location>
    </subcellularLocation>
</comment>
<dbReference type="InterPro" id="IPR050428">
    <property type="entry name" value="TCS_sensor_his_kinase"/>
</dbReference>
<dbReference type="PROSITE" id="PS50885">
    <property type="entry name" value="HAMP"/>
    <property type="match status" value="1"/>
</dbReference>
<dbReference type="InterPro" id="IPR036890">
    <property type="entry name" value="HATPase_C_sf"/>
</dbReference>
<name>A0ABP7KPM7_9ACTN</name>
<keyword evidence="5" id="KW-0808">Transferase</keyword>
<dbReference type="CDD" id="cd00075">
    <property type="entry name" value="HATPase"/>
    <property type="match status" value="1"/>
</dbReference>
<evidence type="ECO:0000256" key="1">
    <source>
        <dbReference type="ARBA" id="ARBA00000085"/>
    </source>
</evidence>
<evidence type="ECO:0000256" key="7">
    <source>
        <dbReference type="ARBA" id="ARBA00022777"/>
    </source>
</evidence>
<sequence length="481" mass="51385">MKSPFRRLTLRLRLGLSAAVAVALAVSAVATASWLVTRQQLTAQLDSNLQSVQAQPGYVQDLLSLCGMQLPDVSQRNQTPTPYVVQVITADGTVCVAPGNKKVAVDETDLAVARGVLESALHNATSEDGRRMRVSTTRPDMPPRLSGEFAVSIAQPLTAVDNPLNSLALFLLGFAGVGVVGAATAGIGISRAGLRPVEHLTDAAEHIAHTQDLTVRIPADGDDEIARLSKSFNDMTEALATSRERQQQLIADAGHELRTPLTSLRANIQLLIRSHTSGRKLPENAMNDLLHSVESQVGELASLIADLQELSRPDTKPDETSLHVVALHEVAGRAMERVRLRGSDLEFISDLEEWYVLSEPSALERAVVNLLDNAVKFSPPGGTVSLRLGDGRLVVRDQGPGIPADELPHVFDRFWRSPTARSLPGSGLGLAIVAKTVQQAGGTVTLRPAATQGTEAVIRIPGTRNPPPTVESRDTRSEATA</sequence>
<evidence type="ECO:0000313" key="16">
    <source>
        <dbReference type="Proteomes" id="UP001501563"/>
    </source>
</evidence>
<dbReference type="Gene3D" id="1.10.287.130">
    <property type="match status" value="1"/>
</dbReference>
<evidence type="ECO:0000256" key="3">
    <source>
        <dbReference type="ARBA" id="ARBA00012438"/>
    </source>
</evidence>
<keyword evidence="7" id="KW-0418">Kinase</keyword>
<dbReference type="EMBL" id="BAAAZA010000019">
    <property type="protein sequence ID" value="GAA3883814.1"/>
    <property type="molecule type" value="Genomic_DNA"/>
</dbReference>
<dbReference type="SUPFAM" id="SSF158472">
    <property type="entry name" value="HAMP domain-like"/>
    <property type="match status" value="1"/>
</dbReference>
<evidence type="ECO:0000256" key="9">
    <source>
        <dbReference type="ARBA" id="ARBA00023012"/>
    </source>
</evidence>
<dbReference type="Pfam" id="PF00512">
    <property type="entry name" value="HisKA"/>
    <property type="match status" value="1"/>
</dbReference>
<comment type="caution">
    <text evidence="15">The sequence shown here is derived from an EMBL/GenBank/DDBJ whole genome shotgun (WGS) entry which is preliminary data.</text>
</comment>
<keyword evidence="15" id="KW-0067">ATP-binding</keyword>
<dbReference type="PANTHER" id="PTHR45436">
    <property type="entry name" value="SENSOR HISTIDINE KINASE YKOH"/>
    <property type="match status" value="1"/>
</dbReference>
<dbReference type="PRINTS" id="PR00344">
    <property type="entry name" value="BCTRLSENSOR"/>
</dbReference>
<keyword evidence="9" id="KW-0902">Two-component regulatory system</keyword>
<evidence type="ECO:0000256" key="12">
    <source>
        <dbReference type="SAM" id="Phobius"/>
    </source>
</evidence>
<gene>
    <name evidence="15" type="ORF">GCM10022207_58590</name>
</gene>
<evidence type="ECO:0000256" key="6">
    <source>
        <dbReference type="ARBA" id="ARBA00022692"/>
    </source>
</evidence>
<accession>A0ABP7KPM7</accession>
<feature type="compositionally biased region" description="Basic and acidic residues" evidence="11">
    <location>
        <begin position="471"/>
        <end position="481"/>
    </location>
</feature>
<reference evidence="16" key="1">
    <citation type="journal article" date="2019" name="Int. J. Syst. Evol. Microbiol.">
        <title>The Global Catalogue of Microorganisms (GCM) 10K type strain sequencing project: providing services to taxonomists for standard genome sequencing and annotation.</title>
        <authorList>
            <consortium name="The Broad Institute Genomics Platform"/>
            <consortium name="The Broad Institute Genome Sequencing Center for Infectious Disease"/>
            <person name="Wu L."/>
            <person name="Ma J."/>
        </authorList>
    </citation>
    <scope>NUCLEOTIDE SEQUENCE [LARGE SCALE GENOMIC DNA]</scope>
    <source>
        <strain evidence="16">JCM 16578</strain>
    </source>
</reference>
<dbReference type="SMART" id="SM00388">
    <property type="entry name" value="HisKA"/>
    <property type="match status" value="1"/>
</dbReference>
<dbReference type="CDD" id="cd06225">
    <property type="entry name" value="HAMP"/>
    <property type="match status" value="1"/>
</dbReference>
<keyword evidence="4" id="KW-0597">Phosphoprotein</keyword>
<dbReference type="InterPro" id="IPR004358">
    <property type="entry name" value="Sig_transdc_His_kin-like_C"/>
</dbReference>
<dbReference type="Gene3D" id="6.10.340.10">
    <property type="match status" value="1"/>
</dbReference>
<dbReference type="Pfam" id="PF02518">
    <property type="entry name" value="HATPase_c"/>
    <property type="match status" value="1"/>
</dbReference>
<dbReference type="PANTHER" id="PTHR45436:SF5">
    <property type="entry name" value="SENSOR HISTIDINE KINASE TRCS"/>
    <property type="match status" value="1"/>
</dbReference>
<dbReference type="GO" id="GO:0005524">
    <property type="term" value="F:ATP binding"/>
    <property type="evidence" value="ECO:0007669"/>
    <property type="project" value="UniProtKB-KW"/>
</dbReference>
<dbReference type="InterPro" id="IPR003661">
    <property type="entry name" value="HisK_dim/P_dom"/>
</dbReference>
<dbReference type="Pfam" id="PF00672">
    <property type="entry name" value="HAMP"/>
    <property type="match status" value="1"/>
</dbReference>
<dbReference type="InterPro" id="IPR003594">
    <property type="entry name" value="HATPase_dom"/>
</dbReference>
<dbReference type="SMART" id="SM00304">
    <property type="entry name" value="HAMP"/>
    <property type="match status" value="1"/>
</dbReference>
<feature type="domain" description="HAMP" evidence="14">
    <location>
        <begin position="191"/>
        <end position="244"/>
    </location>
</feature>
<evidence type="ECO:0000256" key="5">
    <source>
        <dbReference type="ARBA" id="ARBA00022679"/>
    </source>
</evidence>